<feature type="region of interest" description="Disordered" evidence="1">
    <location>
        <begin position="74"/>
        <end position="93"/>
    </location>
</feature>
<feature type="compositionally biased region" description="Low complexity" evidence="1">
    <location>
        <begin position="77"/>
        <end position="86"/>
    </location>
</feature>
<evidence type="ECO:0000256" key="1">
    <source>
        <dbReference type="SAM" id="MobiDB-lite"/>
    </source>
</evidence>
<dbReference type="Proteomes" id="UP001165667">
    <property type="component" value="Unassembled WGS sequence"/>
</dbReference>
<protein>
    <submittedName>
        <fullName evidence="2">Uncharacterized protein</fullName>
    </submittedName>
</protein>
<reference evidence="2" key="1">
    <citation type="submission" date="2022-05" db="EMBL/GenBank/DDBJ databases">
        <authorList>
            <person name="Pankratov T."/>
        </authorList>
    </citation>
    <scope>NUCLEOTIDE SEQUENCE</scope>
    <source>
        <strain evidence="2">BP6-180914</strain>
    </source>
</reference>
<organism evidence="2 3">
    <name type="scientific">Lichenifustis flavocetrariae</name>
    <dbReference type="NCBI Taxonomy" id="2949735"/>
    <lineage>
        <taxon>Bacteria</taxon>
        <taxon>Pseudomonadati</taxon>
        <taxon>Pseudomonadota</taxon>
        <taxon>Alphaproteobacteria</taxon>
        <taxon>Hyphomicrobiales</taxon>
        <taxon>Lichenihabitantaceae</taxon>
        <taxon>Lichenifustis</taxon>
    </lineage>
</organism>
<evidence type="ECO:0000313" key="2">
    <source>
        <dbReference type="EMBL" id="MCW6512918.1"/>
    </source>
</evidence>
<evidence type="ECO:0000313" key="3">
    <source>
        <dbReference type="Proteomes" id="UP001165667"/>
    </source>
</evidence>
<dbReference type="EMBL" id="JAMOIM010000075">
    <property type="protein sequence ID" value="MCW6512918.1"/>
    <property type="molecule type" value="Genomic_DNA"/>
</dbReference>
<dbReference type="AlphaFoldDB" id="A0AA42CMV8"/>
<keyword evidence="3" id="KW-1185">Reference proteome</keyword>
<accession>A0AA42CMV8</accession>
<sequence length="93" mass="9899">MKEATAGITGAMVGITDIANMVETMDTIGVGTEMMSDMAVTMDPVGIIAMRKTVRTNDTERACRLIGTGSARPVLHQQQQTEQSSTLTVVAVR</sequence>
<dbReference type="RefSeq" id="WP_282589295.1">
    <property type="nucleotide sequence ID" value="NZ_JAMOIM010000075.1"/>
</dbReference>
<comment type="caution">
    <text evidence="2">The sequence shown here is derived from an EMBL/GenBank/DDBJ whole genome shotgun (WGS) entry which is preliminary data.</text>
</comment>
<proteinExistence type="predicted"/>
<name>A0AA42CMV8_9HYPH</name>
<gene>
    <name evidence="2" type="ORF">M8523_34160</name>
</gene>